<feature type="domain" description="NTP pyrophosphohydrolase MazG-like" evidence="5">
    <location>
        <begin position="28"/>
        <end position="101"/>
    </location>
</feature>
<dbReference type="NCBIfam" id="NF007113">
    <property type="entry name" value="PRK09562.1"/>
    <property type="match status" value="1"/>
</dbReference>
<dbReference type="GO" id="GO:0046061">
    <property type="term" value="P:dATP catabolic process"/>
    <property type="evidence" value="ECO:0007669"/>
    <property type="project" value="TreeGrafter"/>
</dbReference>
<dbReference type="GO" id="GO:0046047">
    <property type="term" value="P:TTP catabolic process"/>
    <property type="evidence" value="ECO:0007669"/>
    <property type="project" value="TreeGrafter"/>
</dbReference>
<keyword evidence="6" id="KW-0378">Hydrolase</keyword>
<dbReference type="InterPro" id="IPR048011">
    <property type="entry name" value="NTP-PPase_MazG-like_C"/>
</dbReference>
<dbReference type="PANTHER" id="PTHR30522">
    <property type="entry name" value="NUCLEOSIDE TRIPHOSPHATE PYROPHOSPHOHYDROLASE"/>
    <property type="match status" value="1"/>
</dbReference>
<dbReference type="GO" id="GO:0046076">
    <property type="term" value="P:dTTP catabolic process"/>
    <property type="evidence" value="ECO:0007669"/>
    <property type="project" value="TreeGrafter"/>
</dbReference>
<dbReference type="STRING" id="1117647.M5M_03290"/>
<dbReference type="FunFam" id="1.10.287.1080:FF:000003">
    <property type="entry name" value="Nucleoside triphosphate pyrophosphohydrolase"/>
    <property type="match status" value="1"/>
</dbReference>
<dbReference type="Gene3D" id="1.10.287.1080">
    <property type="entry name" value="MazG-like"/>
    <property type="match status" value="2"/>
</dbReference>
<evidence type="ECO:0000259" key="5">
    <source>
        <dbReference type="Pfam" id="PF03819"/>
    </source>
</evidence>
<dbReference type="InterPro" id="IPR004518">
    <property type="entry name" value="MazG-like_dom"/>
</dbReference>
<dbReference type="AlphaFoldDB" id="K4KFL6"/>
<organism evidence="6 7">
    <name type="scientific">Simiduia agarivorans (strain DSM 21679 / JCM 13881 / BCRC 17597 / SA1)</name>
    <dbReference type="NCBI Taxonomy" id="1117647"/>
    <lineage>
        <taxon>Bacteria</taxon>
        <taxon>Pseudomonadati</taxon>
        <taxon>Pseudomonadota</taxon>
        <taxon>Gammaproteobacteria</taxon>
        <taxon>Cellvibrionales</taxon>
        <taxon>Cellvibrionaceae</taxon>
        <taxon>Simiduia</taxon>
    </lineage>
</organism>
<dbReference type="CDD" id="cd11528">
    <property type="entry name" value="NTP-PPase_MazG_Nterm"/>
    <property type="match status" value="1"/>
</dbReference>
<proteinExistence type="inferred from homology"/>
<dbReference type="EC" id="3.6.1.8" evidence="3"/>
<comment type="catalytic activity">
    <reaction evidence="1">
        <text>ATP + H2O = AMP + diphosphate + H(+)</text>
        <dbReference type="Rhea" id="RHEA:14245"/>
        <dbReference type="ChEBI" id="CHEBI:15377"/>
        <dbReference type="ChEBI" id="CHEBI:15378"/>
        <dbReference type="ChEBI" id="CHEBI:30616"/>
        <dbReference type="ChEBI" id="CHEBI:33019"/>
        <dbReference type="ChEBI" id="CHEBI:456215"/>
        <dbReference type="EC" id="3.6.1.8"/>
    </reaction>
</comment>
<dbReference type="PANTHER" id="PTHR30522:SF0">
    <property type="entry name" value="NUCLEOSIDE TRIPHOSPHATE PYROPHOSPHOHYDROLASE"/>
    <property type="match status" value="1"/>
</dbReference>
<dbReference type="GO" id="GO:0047693">
    <property type="term" value="F:ATP diphosphatase activity"/>
    <property type="evidence" value="ECO:0007669"/>
    <property type="project" value="UniProtKB-EC"/>
</dbReference>
<dbReference type="NCBIfam" id="TIGR00444">
    <property type="entry name" value="mazG"/>
    <property type="match status" value="1"/>
</dbReference>
<dbReference type="SUPFAM" id="SSF101386">
    <property type="entry name" value="all-alpha NTP pyrophosphatases"/>
    <property type="match status" value="2"/>
</dbReference>
<feature type="domain" description="NTP pyrophosphohydrolase MazG-like" evidence="5">
    <location>
        <begin position="170"/>
        <end position="235"/>
    </location>
</feature>
<dbReference type="OrthoDB" id="9808939at2"/>
<dbReference type="InterPro" id="IPR048015">
    <property type="entry name" value="NTP-PPase_MazG-like_N"/>
</dbReference>
<protein>
    <recommendedName>
        <fullName evidence="4">Nucleoside triphosphate pyrophosphohydrolase</fullName>
        <ecNumber evidence="3">3.6.1.8</ecNumber>
    </recommendedName>
</protein>
<comment type="similarity">
    <text evidence="2">Belongs to the nucleoside triphosphate pyrophosphohydrolase family.</text>
</comment>
<dbReference type="GO" id="GO:0046081">
    <property type="term" value="P:dUTP catabolic process"/>
    <property type="evidence" value="ECO:0007669"/>
    <property type="project" value="TreeGrafter"/>
</dbReference>
<dbReference type="GO" id="GO:0006203">
    <property type="term" value="P:dGTP catabolic process"/>
    <property type="evidence" value="ECO:0007669"/>
    <property type="project" value="TreeGrafter"/>
</dbReference>
<evidence type="ECO:0000256" key="4">
    <source>
        <dbReference type="ARBA" id="ARBA00074799"/>
    </source>
</evidence>
<dbReference type="FunFam" id="1.10.287.1080:FF:000001">
    <property type="entry name" value="Nucleoside triphosphate pyrophosphohydrolase"/>
    <property type="match status" value="1"/>
</dbReference>
<dbReference type="RefSeq" id="WP_015046042.1">
    <property type="nucleotide sequence ID" value="NC_018868.3"/>
</dbReference>
<dbReference type="Proteomes" id="UP000000466">
    <property type="component" value="Chromosome"/>
</dbReference>
<keyword evidence="7" id="KW-1185">Reference proteome</keyword>
<dbReference type="GO" id="GO:0006950">
    <property type="term" value="P:response to stress"/>
    <property type="evidence" value="ECO:0007669"/>
    <property type="project" value="UniProtKB-ARBA"/>
</dbReference>
<gene>
    <name evidence="6" type="primary">mazG</name>
    <name evidence="6" type="ordered locus">M5M_03290</name>
</gene>
<dbReference type="InterPro" id="IPR011551">
    <property type="entry name" value="NTP_PyrPHydrolase_MazG"/>
</dbReference>
<evidence type="ECO:0000256" key="2">
    <source>
        <dbReference type="ARBA" id="ARBA00061115"/>
    </source>
</evidence>
<dbReference type="KEGG" id="saga:M5M_03290"/>
<dbReference type="EMBL" id="CP003746">
    <property type="protein sequence ID" value="AFU97869.1"/>
    <property type="molecule type" value="Genomic_DNA"/>
</dbReference>
<dbReference type="GO" id="GO:0046052">
    <property type="term" value="P:UTP catabolic process"/>
    <property type="evidence" value="ECO:0007669"/>
    <property type="project" value="TreeGrafter"/>
</dbReference>
<accession>K4KFL6</accession>
<sequence length="266" mass="29881">MTYSLKDLLYLMARLRDPETGCPWDLKQDFASIVPSTLEEAYEVADAIERNDMAHLKEELGDLLFQVVFYAQLGKEADHFDFDAVVDELTRKLIARHPHVFPSGNLQSVRTEEGGFDTDVSGQWESLKAMEREKKGYASVLDDVPMALPAIQRAQKLQKRASTVGFDFSTVESAMDKVREELAEVEVEVAAGDRHALADELGDLLFAVVNVARIAGYDAESLVRRTNKKFAHRFEKMAAKLAQEGLALEDASLEQMEAAWINIKQR</sequence>
<dbReference type="eggNOG" id="COG3956">
    <property type="taxonomic scope" value="Bacteria"/>
</dbReference>
<evidence type="ECO:0000313" key="7">
    <source>
        <dbReference type="Proteomes" id="UP000000466"/>
    </source>
</evidence>
<evidence type="ECO:0000313" key="6">
    <source>
        <dbReference type="EMBL" id="AFU97869.1"/>
    </source>
</evidence>
<reference evidence="6 7" key="1">
    <citation type="journal article" date="2013" name="Genome Announc.">
        <title>Complete genome sequence of Simiduia agarivorans SA1(T), a marine bacterium able to degrade a variety of polysaccharides.</title>
        <authorList>
            <person name="Lin S.Y."/>
            <person name="Shieh W.Y."/>
            <person name="Chen J.S."/>
            <person name="Tang S.L."/>
        </authorList>
    </citation>
    <scope>NUCLEOTIDE SEQUENCE [LARGE SCALE GENOMIC DNA]</scope>
    <source>
        <strain evidence="7">DSM 21679 / JCM 13881 / BCRC 17597 / SA1</strain>
    </source>
</reference>
<evidence type="ECO:0000256" key="3">
    <source>
        <dbReference type="ARBA" id="ARBA00066372"/>
    </source>
</evidence>
<dbReference type="HOGENOM" id="CLU_038356_0_1_6"/>
<name>K4KFL6_SIMAS</name>
<dbReference type="Pfam" id="PF03819">
    <property type="entry name" value="MazG"/>
    <property type="match status" value="2"/>
</dbReference>
<evidence type="ECO:0000256" key="1">
    <source>
        <dbReference type="ARBA" id="ARBA00052141"/>
    </source>
</evidence>
<dbReference type="CDD" id="cd11529">
    <property type="entry name" value="NTP-PPase_MazG_Cterm"/>
    <property type="match status" value="1"/>
</dbReference>